<dbReference type="EMBL" id="CP015106">
    <property type="protein sequence ID" value="ASJ15214.1"/>
    <property type="molecule type" value="Genomic_DNA"/>
</dbReference>
<dbReference type="GeneID" id="33328936"/>
<name>A0A2Z2N145_9EURY</name>
<dbReference type="KEGG" id="trl:A3L10_08765"/>
<evidence type="ECO:0000313" key="2">
    <source>
        <dbReference type="Proteomes" id="UP000250085"/>
    </source>
</evidence>
<dbReference type="SUPFAM" id="SSF48239">
    <property type="entry name" value="Terpenoid cyclases/Protein prenyltransferases"/>
    <property type="match status" value="2"/>
</dbReference>
<keyword evidence="2" id="KW-1185">Reference proteome</keyword>
<accession>A0A2Z2N145</accession>
<dbReference type="CDD" id="cd00688">
    <property type="entry name" value="ISOPREN_C2_like"/>
    <property type="match status" value="1"/>
</dbReference>
<dbReference type="Proteomes" id="UP000250085">
    <property type="component" value="Chromosome"/>
</dbReference>
<dbReference type="Gene3D" id="1.50.10.20">
    <property type="match status" value="1"/>
</dbReference>
<sequence length="500" mass="56148">MRKKLLLIILLVFIIGFILPPAGASSLMGRDAEHYINEYQLRTLNHAWNTGSVSGWDAFRENETFYLACLKVIALARSGYPRNSTEFRGLVEWIKSKQSEDGSFPAIITDDYPEPDSEWFYWELSRSAGTGLAILALLEAGESPDSMEIEKAAQFLLKNESGNHWGSTVYLFWEQTGLNAVNESPSIVATAYAIAALSRLGHNVSEEWRWLEERLTPERLVSPYLDNTFTGFIFPMPYRDIRPPYESIVLPLLFLREENMRPPKGTLDFIASLLERTQYLGNATLRLSFRGITNYTVEERVYTVNGWEVEKTWNGTGRMAEINVSLGIPDRGSTFLILSGKALLENESGFFKGEMRFYPELLENYIEFIGSGYAEKTVFHFKDGDNYAVIENPHLDGSWNHDVYSTAIALIWLHMAGRDEGTKEALEFLELAGPRESMTFDGDAYALIALSLYGGNWESNRPGPVENEPSAQSGVSWRLPAILGIGLLIGALIGAKAGRK</sequence>
<reference evidence="1 2" key="1">
    <citation type="submission" date="2016-04" db="EMBL/GenBank/DDBJ databases">
        <title>Complete genome sequence of Thermococcus radiotolerans type strain EJ2.</title>
        <authorList>
            <person name="Oger P.M."/>
        </authorList>
    </citation>
    <scope>NUCLEOTIDE SEQUENCE [LARGE SCALE GENOMIC DNA]</scope>
    <source>
        <strain evidence="1 2">EJ2</strain>
    </source>
</reference>
<proteinExistence type="predicted"/>
<dbReference type="AlphaFoldDB" id="A0A2Z2N145"/>
<protein>
    <recommendedName>
        <fullName evidence="3">Squalene cyclase C-terminal domain-containing protein</fullName>
    </recommendedName>
</protein>
<dbReference type="OrthoDB" id="92005at2157"/>
<evidence type="ECO:0000313" key="1">
    <source>
        <dbReference type="EMBL" id="ASJ15214.1"/>
    </source>
</evidence>
<evidence type="ECO:0008006" key="3">
    <source>
        <dbReference type="Google" id="ProtNLM"/>
    </source>
</evidence>
<dbReference type="InterPro" id="IPR008930">
    <property type="entry name" value="Terpenoid_cyclase/PrenylTrfase"/>
</dbReference>
<dbReference type="RefSeq" id="WP_088867254.1">
    <property type="nucleotide sequence ID" value="NZ_CP015106.1"/>
</dbReference>
<organism evidence="1 2">
    <name type="scientific">Thermococcus radiotolerans</name>
    <dbReference type="NCBI Taxonomy" id="187880"/>
    <lineage>
        <taxon>Archaea</taxon>
        <taxon>Methanobacteriati</taxon>
        <taxon>Methanobacteriota</taxon>
        <taxon>Thermococci</taxon>
        <taxon>Thermococcales</taxon>
        <taxon>Thermococcaceae</taxon>
        <taxon>Thermococcus</taxon>
    </lineage>
</organism>
<gene>
    <name evidence="1" type="ORF">A3L10_08765</name>
</gene>